<sequence length="99" mass="10827">MARGFGEPPERSPQAILFEVEYPISRDDLATAAGEADAPQDAINFLRSLPDRIYTSPNDVQREFGEASARFGMFSKDVHHRGDIGKEAVETGAAPTKHP</sequence>
<dbReference type="RefSeq" id="WP_248358575.1">
    <property type="nucleotide sequence ID" value="NZ_AP025591.1"/>
</dbReference>
<evidence type="ECO:0000313" key="1">
    <source>
        <dbReference type="EMBL" id="BDG01770.1"/>
    </source>
</evidence>
<dbReference type="InterPro" id="IPR021527">
    <property type="entry name" value="DUF2795"/>
</dbReference>
<protein>
    <recommendedName>
        <fullName evidence="3">DUF2795 domain-containing protein</fullName>
    </recommendedName>
</protein>
<keyword evidence="2" id="KW-1185">Reference proteome</keyword>
<dbReference type="Pfam" id="PF11387">
    <property type="entry name" value="DUF2795"/>
    <property type="match status" value="1"/>
</dbReference>
<dbReference type="Proteomes" id="UP001162891">
    <property type="component" value="Chromosome"/>
</dbReference>
<dbReference type="EMBL" id="AP025591">
    <property type="protein sequence ID" value="BDG01770.1"/>
    <property type="molecule type" value="Genomic_DNA"/>
</dbReference>
<evidence type="ECO:0008006" key="3">
    <source>
        <dbReference type="Google" id="ProtNLM"/>
    </source>
</evidence>
<evidence type="ECO:0000313" key="2">
    <source>
        <dbReference type="Proteomes" id="UP001162891"/>
    </source>
</evidence>
<gene>
    <name evidence="1" type="ORF">AMOR_07660</name>
</gene>
<proteinExistence type="predicted"/>
<accession>A0ABM7WQM6</accession>
<organism evidence="1 2">
    <name type="scientific">Anaeromyxobacter oryzae</name>
    <dbReference type="NCBI Taxonomy" id="2918170"/>
    <lineage>
        <taxon>Bacteria</taxon>
        <taxon>Pseudomonadati</taxon>
        <taxon>Myxococcota</taxon>
        <taxon>Myxococcia</taxon>
        <taxon>Myxococcales</taxon>
        <taxon>Cystobacterineae</taxon>
        <taxon>Anaeromyxobacteraceae</taxon>
        <taxon>Anaeromyxobacter</taxon>
    </lineage>
</organism>
<name>A0ABM7WQM6_9BACT</name>
<reference evidence="2" key="1">
    <citation type="journal article" date="2022" name="Int. J. Syst. Evol. Microbiol.">
        <title>Anaeromyxobacter oryzae sp. nov., Anaeromyxobacter diazotrophicus sp. nov. and Anaeromyxobacter paludicola sp. nov., isolated from paddy soils.</title>
        <authorList>
            <person name="Itoh H."/>
            <person name="Xu Z."/>
            <person name="Mise K."/>
            <person name="Masuda Y."/>
            <person name="Ushijima N."/>
            <person name="Hayakawa C."/>
            <person name="Shiratori Y."/>
            <person name="Senoo K."/>
        </authorList>
    </citation>
    <scope>NUCLEOTIDE SEQUENCE [LARGE SCALE GENOMIC DNA]</scope>
    <source>
        <strain evidence="2">Red232</strain>
    </source>
</reference>